<evidence type="ECO:0000313" key="2">
    <source>
        <dbReference type="EMBL" id="APC47787.1"/>
    </source>
</evidence>
<organism evidence="2 3">
    <name type="scientific">Virgibacillus halodenitrificans</name>
    <name type="common">Bacillus halodenitrificans</name>
    <dbReference type="NCBI Taxonomy" id="1482"/>
    <lineage>
        <taxon>Bacteria</taxon>
        <taxon>Bacillati</taxon>
        <taxon>Bacillota</taxon>
        <taxon>Bacilli</taxon>
        <taxon>Bacillales</taxon>
        <taxon>Bacillaceae</taxon>
        <taxon>Virgibacillus</taxon>
    </lineage>
</organism>
<dbReference type="AlphaFoldDB" id="A0AAC9IZE8"/>
<dbReference type="Pfam" id="PF12643">
    <property type="entry name" value="MazG-like"/>
    <property type="match status" value="1"/>
</dbReference>
<dbReference type="InterPro" id="IPR025984">
    <property type="entry name" value="DCTPP"/>
</dbReference>
<accession>A0AAC9IZE8</accession>
<dbReference type="EMBL" id="CP017962">
    <property type="protein sequence ID" value="APC47787.1"/>
    <property type="molecule type" value="Genomic_DNA"/>
</dbReference>
<feature type="coiled-coil region" evidence="1">
    <location>
        <begin position="34"/>
        <end position="61"/>
    </location>
</feature>
<dbReference type="CDD" id="cd11532">
    <property type="entry name" value="NTP-PPase_COG4997"/>
    <property type="match status" value="1"/>
</dbReference>
<protein>
    <submittedName>
        <fullName evidence="2">Phosphoribosyl-ATP pyrophosphohydrolase</fullName>
    </submittedName>
</protein>
<dbReference type="InterPro" id="IPR038735">
    <property type="entry name" value="MSMEG_1276-like_NTP-PPase_dom"/>
</dbReference>
<keyword evidence="1" id="KW-0175">Coiled coil</keyword>
<dbReference type="SUPFAM" id="SSF101386">
    <property type="entry name" value="all-alpha NTP pyrophosphatases"/>
    <property type="match status" value="1"/>
</dbReference>
<evidence type="ECO:0000313" key="3">
    <source>
        <dbReference type="Proteomes" id="UP000182945"/>
    </source>
</evidence>
<name>A0AAC9IZE8_VIRHA</name>
<dbReference type="GeneID" id="71513972"/>
<dbReference type="Proteomes" id="UP000182945">
    <property type="component" value="Chromosome"/>
</dbReference>
<reference evidence="2 3" key="1">
    <citation type="submission" date="2016-11" db="EMBL/GenBank/DDBJ databases">
        <title>Complete genome sequencing of Virgibacillus halodenitrificans PDB-F2.</title>
        <authorList>
            <person name="Sun Z."/>
            <person name="Zhou Y."/>
            <person name="Li H."/>
        </authorList>
    </citation>
    <scope>NUCLEOTIDE SEQUENCE [LARGE SCALE GENOMIC DNA]</scope>
    <source>
        <strain evidence="2 3">PDB-F2</strain>
    </source>
</reference>
<sequence length="108" mass="12609">MPTYHKLVRDRIPEIIHSTGKELKTEILNNTRYIEELKKKLNEEVTEYQEATTDEEALEELADVLELMHALAQQHGATIDDVEKVRKDKAEKRGAFNEKIYLIEVEDD</sequence>
<dbReference type="RefSeq" id="WP_071648648.1">
    <property type="nucleotide sequence ID" value="NZ_CP017962.1"/>
</dbReference>
<dbReference type="Gene3D" id="1.10.287.1080">
    <property type="entry name" value="MazG-like"/>
    <property type="match status" value="1"/>
</dbReference>
<evidence type="ECO:0000256" key="1">
    <source>
        <dbReference type="SAM" id="Coils"/>
    </source>
</evidence>
<dbReference type="GO" id="GO:0047429">
    <property type="term" value="F:nucleoside triphosphate diphosphatase activity"/>
    <property type="evidence" value="ECO:0007669"/>
    <property type="project" value="InterPro"/>
</dbReference>
<proteinExistence type="predicted"/>
<dbReference type="GO" id="GO:0009143">
    <property type="term" value="P:nucleoside triphosphate catabolic process"/>
    <property type="evidence" value="ECO:0007669"/>
    <property type="project" value="InterPro"/>
</dbReference>
<dbReference type="KEGG" id="vhl:BME96_06200"/>
<gene>
    <name evidence="2" type="ORF">BME96_06200</name>
</gene>